<gene>
    <name evidence="2" type="ORF">Taro_033226</name>
</gene>
<dbReference type="Proteomes" id="UP000652761">
    <property type="component" value="Unassembled WGS sequence"/>
</dbReference>
<comment type="caution">
    <text evidence="2">The sequence shown here is derived from an EMBL/GenBank/DDBJ whole genome shotgun (WGS) entry which is preliminary data.</text>
</comment>
<evidence type="ECO:0000313" key="3">
    <source>
        <dbReference type="Proteomes" id="UP000652761"/>
    </source>
</evidence>
<organism evidence="2 3">
    <name type="scientific">Colocasia esculenta</name>
    <name type="common">Wild taro</name>
    <name type="synonym">Arum esculentum</name>
    <dbReference type="NCBI Taxonomy" id="4460"/>
    <lineage>
        <taxon>Eukaryota</taxon>
        <taxon>Viridiplantae</taxon>
        <taxon>Streptophyta</taxon>
        <taxon>Embryophyta</taxon>
        <taxon>Tracheophyta</taxon>
        <taxon>Spermatophyta</taxon>
        <taxon>Magnoliopsida</taxon>
        <taxon>Liliopsida</taxon>
        <taxon>Araceae</taxon>
        <taxon>Aroideae</taxon>
        <taxon>Colocasieae</taxon>
        <taxon>Colocasia</taxon>
    </lineage>
</organism>
<feature type="compositionally biased region" description="Polar residues" evidence="1">
    <location>
        <begin position="73"/>
        <end position="86"/>
    </location>
</feature>
<keyword evidence="3" id="KW-1185">Reference proteome</keyword>
<name>A0A843W458_COLES</name>
<protein>
    <submittedName>
        <fullName evidence="2">Uncharacterized protein</fullName>
    </submittedName>
</protein>
<dbReference type="AlphaFoldDB" id="A0A843W458"/>
<dbReference type="EMBL" id="NMUH01002522">
    <property type="protein sequence ID" value="MQM00491.1"/>
    <property type="molecule type" value="Genomic_DNA"/>
</dbReference>
<accession>A0A843W458</accession>
<evidence type="ECO:0000313" key="2">
    <source>
        <dbReference type="EMBL" id="MQM00491.1"/>
    </source>
</evidence>
<feature type="region of interest" description="Disordered" evidence="1">
    <location>
        <begin position="59"/>
        <end position="92"/>
    </location>
</feature>
<sequence length="227" mass="24359">MAAAVPRLRVPTLTRPRRSALPRAAAIFPPAASPRGRSGPPRRLFLGLGAALLDTVARMASSSDGGGGGGRSLTASARQRQGTSPIEQGHPRVGFHPASLSLLPQLHVPVFLKLPTGTEGWLEDRGTRGVVELREEMLWRGAIPVGARGGFGVNRGISGGVSGQWLRILASTSIDARFISWDINGQIPCRLLPISGSRCCRQHKFLKWLIEEIGVVEEMIRKKVLSA</sequence>
<evidence type="ECO:0000256" key="1">
    <source>
        <dbReference type="SAM" id="MobiDB-lite"/>
    </source>
</evidence>
<proteinExistence type="predicted"/>
<reference evidence="2" key="1">
    <citation type="submission" date="2017-07" db="EMBL/GenBank/DDBJ databases">
        <title>Taro Niue Genome Assembly and Annotation.</title>
        <authorList>
            <person name="Atibalentja N."/>
            <person name="Keating K."/>
            <person name="Fields C.J."/>
        </authorList>
    </citation>
    <scope>NUCLEOTIDE SEQUENCE</scope>
    <source>
        <strain evidence="2">Niue_2</strain>
        <tissue evidence="2">Leaf</tissue>
    </source>
</reference>